<accession>A0A845M3C0</accession>
<sequence length="185" mass="21313">MTLLPVRTVRRLYEDETLQVIEDILGGRAFDLASDPIANQTLDPAAWRSMDKGPVCMSTSIAPEQRWAFARAIAYDRYLPTVVLDHLHSMQKAGEIQGPCEVVYFPDAIGILHDTYWPRDERGALQCPDAHMCLITRDIQRPDDFIRRNDPFERTLWRWLDHLHAKTVPCNGLKLPRIEHLKRAA</sequence>
<comment type="caution">
    <text evidence="1">The sequence shown here is derived from an EMBL/GenBank/DDBJ whole genome shotgun (WGS) entry which is preliminary data.</text>
</comment>
<dbReference type="Proteomes" id="UP000467322">
    <property type="component" value="Unassembled WGS sequence"/>
</dbReference>
<evidence type="ECO:0000313" key="2">
    <source>
        <dbReference type="Proteomes" id="UP000467322"/>
    </source>
</evidence>
<evidence type="ECO:0000313" key="1">
    <source>
        <dbReference type="EMBL" id="MZR13712.1"/>
    </source>
</evidence>
<proteinExistence type="predicted"/>
<keyword evidence="2" id="KW-1185">Reference proteome</keyword>
<reference evidence="1 2" key="1">
    <citation type="submission" date="2019-12" db="EMBL/GenBank/DDBJ databases">
        <title>Maritimibacter sp. nov. sp. isolated from sea sand.</title>
        <authorList>
            <person name="Kim J."/>
            <person name="Jeong S.E."/>
            <person name="Jung H.S."/>
            <person name="Jeon C.O."/>
        </authorList>
    </citation>
    <scope>NUCLEOTIDE SEQUENCE [LARGE SCALE GENOMIC DNA]</scope>
    <source>
        <strain evidence="1 2">DP07</strain>
    </source>
</reference>
<name>A0A845M3C0_9RHOB</name>
<organism evidence="1 2">
    <name type="scientific">Maritimibacter harenae</name>
    <dbReference type="NCBI Taxonomy" id="2606218"/>
    <lineage>
        <taxon>Bacteria</taxon>
        <taxon>Pseudomonadati</taxon>
        <taxon>Pseudomonadota</taxon>
        <taxon>Alphaproteobacteria</taxon>
        <taxon>Rhodobacterales</taxon>
        <taxon>Roseobacteraceae</taxon>
        <taxon>Maritimibacter</taxon>
    </lineage>
</organism>
<gene>
    <name evidence="1" type="ORF">GQE99_11865</name>
</gene>
<dbReference type="RefSeq" id="WP_161351850.1">
    <property type="nucleotide sequence ID" value="NZ_WTUX01000014.1"/>
</dbReference>
<protein>
    <submittedName>
        <fullName evidence="1">Uncharacterized protein</fullName>
    </submittedName>
</protein>
<dbReference type="EMBL" id="WTUX01000014">
    <property type="protein sequence ID" value="MZR13712.1"/>
    <property type="molecule type" value="Genomic_DNA"/>
</dbReference>
<dbReference type="AlphaFoldDB" id="A0A845M3C0"/>